<evidence type="ECO:0000313" key="12">
    <source>
        <dbReference type="Proteomes" id="UP000030763"/>
    </source>
</evidence>
<evidence type="ECO:0000256" key="9">
    <source>
        <dbReference type="ARBA" id="ARBA00023136"/>
    </source>
</evidence>
<keyword evidence="5" id="KW-0547">Nucleotide-binding</keyword>
<name>U6ME16_EIMMA</name>
<dbReference type="GO" id="GO:0005525">
    <property type="term" value="F:GTP binding"/>
    <property type="evidence" value="ECO:0007669"/>
    <property type="project" value="UniProtKB-KW"/>
</dbReference>
<dbReference type="Proteomes" id="UP000030763">
    <property type="component" value="Unassembled WGS sequence"/>
</dbReference>
<evidence type="ECO:0000256" key="5">
    <source>
        <dbReference type="ARBA" id="ARBA00022741"/>
    </source>
</evidence>
<evidence type="ECO:0000256" key="2">
    <source>
        <dbReference type="ARBA" id="ARBA00005619"/>
    </source>
</evidence>
<keyword evidence="8" id="KW-0342">GTP-binding</keyword>
<dbReference type="InterPro" id="IPR027417">
    <property type="entry name" value="P-loop_NTPase"/>
</dbReference>
<dbReference type="Gene3D" id="3.40.50.300">
    <property type="entry name" value="P-loop containing nucleotide triphosphate hydrolases"/>
    <property type="match status" value="1"/>
</dbReference>
<dbReference type="AlphaFoldDB" id="U6ME16"/>
<dbReference type="OMA" id="SFKMAAQ"/>
<evidence type="ECO:0000256" key="7">
    <source>
        <dbReference type="ARBA" id="ARBA00022989"/>
    </source>
</evidence>
<protein>
    <recommendedName>
        <fullName evidence="3">Signal recognition particle receptor subunit beta</fullName>
    </recommendedName>
</protein>
<evidence type="ECO:0000256" key="1">
    <source>
        <dbReference type="ARBA" id="ARBA00004389"/>
    </source>
</evidence>
<comment type="similarity">
    <text evidence="2">Belongs to the SRP receptor beta subunit family.</text>
</comment>
<dbReference type="EMBL" id="HG721905">
    <property type="protein sequence ID" value="CDJ60684.1"/>
    <property type="molecule type" value="Genomic_DNA"/>
</dbReference>
<dbReference type="Pfam" id="PF09439">
    <property type="entry name" value="SRPRB"/>
    <property type="match status" value="1"/>
</dbReference>
<keyword evidence="4" id="KW-0812">Transmembrane</keyword>
<organism evidence="11 12">
    <name type="scientific">Eimeria maxima</name>
    <name type="common">Coccidian parasite</name>
    <dbReference type="NCBI Taxonomy" id="5804"/>
    <lineage>
        <taxon>Eukaryota</taxon>
        <taxon>Sar</taxon>
        <taxon>Alveolata</taxon>
        <taxon>Apicomplexa</taxon>
        <taxon>Conoidasida</taxon>
        <taxon>Coccidia</taxon>
        <taxon>Eucoccidiorida</taxon>
        <taxon>Eimeriorina</taxon>
        <taxon>Eimeriidae</taxon>
        <taxon>Eimeria</taxon>
    </lineage>
</organism>
<keyword evidence="10 11" id="KW-0675">Receptor</keyword>
<evidence type="ECO:0000313" key="11">
    <source>
        <dbReference type="EMBL" id="CDJ60684.1"/>
    </source>
</evidence>
<reference evidence="11" key="2">
    <citation type="submission" date="2013-10" db="EMBL/GenBank/DDBJ databases">
        <authorList>
            <person name="Aslett M."/>
        </authorList>
    </citation>
    <scope>NUCLEOTIDE SEQUENCE [LARGE SCALE GENOMIC DNA]</scope>
    <source>
        <strain evidence="11">Weybridge</strain>
    </source>
</reference>
<keyword evidence="9" id="KW-0472">Membrane</keyword>
<dbReference type="GeneID" id="25337348"/>
<evidence type="ECO:0000256" key="8">
    <source>
        <dbReference type="ARBA" id="ARBA00023134"/>
    </source>
</evidence>
<keyword evidence="6" id="KW-0256">Endoplasmic reticulum</keyword>
<dbReference type="InterPro" id="IPR019009">
    <property type="entry name" value="SRP_receptor_beta_su"/>
</dbReference>
<keyword evidence="7" id="KW-1133">Transmembrane helix</keyword>
<dbReference type="RefSeq" id="XP_013337334.1">
    <property type="nucleotide sequence ID" value="XM_013481880.1"/>
</dbReference>
<gene>
    <name evidence="11" type="ORF">EMWEY_00033620</name>
</gene>
<reference evidence="11" key="1">
    <citation type="submission" date="2013-10" db="EMBL/GenBank/DDBJ databases">
        <title>Genomic analysis of the causative agents of coccidiosis in chickens.</title>
        <authorList>
            <person name="Reid A.J."/>
            <person name="Blake D."/>
            <person name="Billington K."/>
            <person name="Browne H."/>
            <person name="Dunn M."/>
            <person name="Hung S."/>
            <person name="Kawahara F."/>
            <person name="Miranda-Saavedra D."/>
            <person name="Mourier T."/>
            <person name="Nagra H."/>
            <person name="Otto T.D."/>
            <person name="Rawlings N."/>
            <person name="Sanchez A."/>
            <person name="Sanders M."/>
            <person name="Subramaniam C."/>
            <person name="Tay Y."/>
            <person name="Dear P."/>
            <person name="Doerig C."/>
            <person name="Gruber A."/>
            <person name="Parkinson J."/>
            <person name="Shirley M."/>
            <person name="Wan K.L."/>
            <person name="Berriman M."/>
            <person name="Tomley F."/>
            <person name="Pain A."/>
        </authorList>
    </citation>
    <scope>NUCLEOTIDE SEQUENCE [LARGE SCALE GENOMIC DNA]</scope>
    <source>
        <strain evidence="11">Weybridge</strain>
    </source>
</reference>
<dbReference type="SUPFAM" id="SSF52540">
    <property type="entry name" value="P-loop containing nucleoside triphosphate hydrolases"/>
    <property type="match status" value="1"/>
</dbReference>
<proteinExistence type="inferred from homology"/>
<evidence type="ECO:0000256" key="3">
    <source>
        <dbReference type="ARBA" id="ARBA00020256"/>
    </source>
</evidence>
<dbReference type="GO" id="GO:0005789">
    <property type="term" value="C:endoplasmic reticulum membrane"/>
    <property type="evidence" value="ECO:0007669"/>
    <property type="project" value="UniProtKB-SubCell"/>
</dbReference>
<evidence type="ECO:0000256" key="10">
    <source>
        <dbReference type="ARBA" id="ARBA00023170"/>
    </source>
</evidence>
<dbReference type="VEuPathDB" id="ToxoDB:EMWEY_00033620"/>
<keyword evidence="12" id="KW-1185">Reference proteome</keyword>
<sequence>MQDLRIYVAIFDLKWRVWLRVLFSIKIRPRKPQQVCLLGATGSGKTSCFLALRNGKASATVPSMVENRCELSLLKLANSVGKEKKEAIIAAAYSRGVEAAAATAAAANACITRLAANDALDASIFLVDTPGHPRLRPAAAAAAAESSILIFFVDAADKPSFKAAAELLFDLFCNPKIIEKKPSLLLVVNKTDKPEARGQQAVIEDLEREIERVRVCRQASLDAEERENALVGIEGHRFILDDCPLPLCICSAAVTIGDLSAIPYFIIRHTTT</sequence>
<evidence type="ECO:0000256" key="4">
    <source>
        <dbReference type="ARBA" id="ARBA00022692"/>
    </source>
</evidence>
<dbReference type="OrthoDB" id="354624at2759"/>
<accession>U6ME16</accession>
<evidence type="ECO:0000256" key="6">
    <source>
        <dbReference type="ARBA" id="ARBA00022824"/>
    </source>
</evidence>
<comment type="subcellular location">
    <subcellularLocation>
        <location evidence="1">Endoplasmic reticulum membrane</location>
        <topology evidence="1">Single-pass membrane protein</topology>
    </subcellularLocation>
</comment>